<dbReference type="GO" id="GO:0006313">
    <property type="term" value="P:DNA transposition"/>
    <property type="evidence" value="ECO:0007669"/>
    <property type="project" value="InterPro"/>
</dbReference>
<dbReference type="GO" id="GO:0003677">
    <property type="term" value="F:DNA binding"/>
    <property type="evidence" value="ECO:0007669"/>
    <property type="project" value="InterPro"/>
</dbReference>
<organism evidence="2">
    <name type="scientific">marine sediment metagenome</name>
    <dbReference type="NCBI Taxonomy" id="412755"/>
    <lineage>
        <taxon>unclassified sequences</taxon>
        <taxon>metagenomes</taxon>
        <taxon>ecological metagenomes</taxon>
    </lineage>
</organism>
<dbReference type="GO" id="GO:0004803">
    <property type="term" value="F:transposase activity"/>
    <property type="evidence" value="ECO:0007669"/>
    <property type="project" value="InterPro"/>
</dbReference>
<accession>A0A0F9MBZ8</accession>
<dbReference type="AlphaFoldDB" id="A0A0F9MBZ8"/>
<dbReference type="EMBL" id="LAZR01009182">
    <property type="protein sequence ID" value="KKM74180.1"/>
    <property type="molecule type" value="Genomic_DNA"/>
</dbReference>
<proteinExistence type="predicted"/>
<dbReference type="InterPro" id="IPR003346">
    <property type="entry name" value="Transposase_20"/>
</dbReference>
<evidence type="ECO:0000259" key="1">
    <source>
        <dbReference type="Pfam" id="PF02371"/>
    </source>
</evidence>
<gene>
    <name evidence="2" type="ORF">LCGC14_1402960</name>
</gene>
<protein>
    <recommendedName>
        <fullName evidence="1">Transposase IS116/IS110/IS902 C-terminal domain-containing protein</fullName>
    </recommendedName>
</protein>
<sequence length="294" mass="34708">MEEEINVIGRIATEGYDDFQRVRIASANRIRDIVRKTIEGIGFNEVEEKKGEKDYTKKYTDTQLFQKLEEVYKQGQISDREYKYMIRCKEIMKDSKALEKKYQKIMMDFISDQEIYIRFLSKIRGIGPILSANLIKAINNCAQYDTVSKLWAHCGQSVINGKAPQRKKGERISYNPKLRMFVWKISDSLLKQNKAYYRQIYDTEKEKQLNKTYNIGDLYDKYGKPYEEGDTQLKKGHAHNRALRKMRKIFLDHYWHASRELNHLPAEKNYVEGVLQHNHIITWKKAISREGSGS</sequence>
<evidence type="ECO:0000313" key="2">
    <source>
        <dbReference type="EMBL" id="KKM74180.1"/>
    </source>
</evidence>
<feature type="domain" description="Transposase IS116/IS110/IS902 C-terminal" evidence="1">
    <location>
        <begin position="119"/>
        <end position="193"/>
    </location>
</feature>
<comment type="caution">
    <text evidence="2">The sequence shown here is derived from an EMBL/GenBank/DDBJ whole genome shotgun (WGS) entry which is preliminary data.</text>
</comment>
<name>A0A0F9MBZ8_9ZZZZ</name>
<dbReference type="Pfam" id="PF02371">
    <property type="entry name" value="Transposase_20"/>
    <property type="match status" value="1"/>
</dbReference>
<reference evidence="2" key="1">
    <citation type="journal article" date="2015" name="Nature">
        <title>Complex archaea that bridge the gap between prokaryotes and eukaryotes.</title>
        <authorList>
            <person name="Spang A."/>
            <person name="Saw J.H."/>
            <person name="Jorgensen S.L."/>
            <person name="Zaremba-Niedzwiedzka K."/>
            <person name="Martijn J."/>
            <person name="Lind A.E."/>
            <person name="van Eijk R."/>
            <person name="Schleper C."/>
            <person name="Guy L."/>
            <person name="Ettema T.J."/>
        </authorList>
    </citation>
    <scope>NUCLEOTIDE SEQUENCE</scope>
</reference>